<protein>
    <submittedName>
        <fullName evidence="1">Uncharacterized protein</fullName>
    </submittedName>
</protein>
<organism evidence="1 2">
    <name type="scientific">Haemaphysalis longicornis</name>
    <name type="common">Bush tick</name>
    <dbReference type="NCBI Taxonomy" id="44386"/>
    <lineage>
        <taxon>Eukaryota</taxon>
        <taxon>Metazoa</taxon>
        <taxon>Ecdysozoa</taxon>
        <taxon>Arthropoda</taxon>
        <taxon>Chelicerata</taxon>
        <taxon>Arachnida</taxon>
        <taxon>Acari</taxon>
        <taxon>Parasitiformes</taxon>
        <taxon>Ixodida</taxon>
        <taxon>Ixodoidea</taxon>
        <taxon>Ixodidae</taxon>
        <taxon>Haemaphysalinae</taxon>
        <taxon>Haemaphysalis</taxon>
    </lineage>
</organism>
<comment type="caution">
    <text evidence="1">The sequence shown here is derived from an EMBL/GenBank/DDBJ whole genome shotgun (WGS) entry which is preliminary data.</text>
</comment>
<name>A0A9J6GQJ6_HAELO</name>
<keyword evidence="2" id="KW-1185">Reference proteome</keyword>
<dbReference type="AlphaFoldDB" id="A0A9J6GQJ6"/>
<dbReference type="EMBL" id="JABSTR010000008">
    <property type="protein sequence ID" value="KAH9376945.1"/>
    <property type="molecule type" value="Genomic_DNA"/>
</dbReference>
<dbReference type="Proteomes" id="UP000821853">
    <property type="component" value="Unassembled WGS sequence"/>
</dbReference>
<evidence type="ECO:0000313" key="1">
    <source>
        <dbReference type="EMBL" id="KAH9376945.1"/>
    </source>
</evidence>
<gene>
    <name evidence="1" type="ORF">HPB48_002740</name>
</gene>
<proteinExistence type="predicted"/>
<evidence type="ECO:0000313" key="2">
    <source>
        <dbReference type="Proteomes" id="UP000821853"/>
    </source>
</evidence>
<sequence>MAKRDSRRRRAQQKALQREPAAMIFNGKVTNEPFGYAGAVCAHPGPDVSSNVMVHNTCKGSVVWTKVPPYSTACDQRCLRLRLPAYAYPFPPKKKKKHLVVQLDLSKTHCTIWNQLDQWCFGQVRLDLRWFFFFFYLLVSPPLNRAAGRVISPRILFERPFRGVSSASVGESIVRGFSDQLFTEIPVTIEMGIGAEVNEILGITGIEALVLLPECQAKEDADEACRVDYSCQVVCTLPSAWAIGMHTGKHKMLSRESHCI</sequence>
<dbReference type="VEuPathDB" id="VectorBase:HLOH_040768"/>
<reference evidence="1 2" key="1">
    <citation type="journal article" date="2020" name="Cell">
        <title>Large-Scale Comparative Analyses of Tick Genomes Elucidate Their Genetic Diversity and Vector Capacities.</title>
        <authorList>
            <consortium name="Tick Genome and Microbiome Consortium (TIGMIC)"/>
            <person name="Jia N."/>
            <person name="Wang J."/>
            <person name="Shi W."/>
            <person name="Du L."/>
            <person name="Sun Y."/>
            <person name="Zhan W."/>
            <person name="Jiang J.F."/>
            <person name="Wang Q."/>
            <person name="Zhang B."/>
            <person name="Ji P."/>
            <person name="Bell-Sakyi L."/>
            <person name="Cui X.M."/>
            <person name="Yuan T.T."/>
            <person name="Jiang B.G."/>
            <person name="Yang W.F."/>
            <person name="Lam T.T."/>
            <person name="Chang Q.C."/>
            <person name="Ding S.J."/>
            <person name="Wang X.J."/>
            <person name="Zhu J.G."/>
            <person name="Ruan X.D."/>
            <person name="Zhao L."/>
            <person name="Wei J.T."/>
            <person name="Ye R.Z."/>
            <person name="Que T.C."/>
            <person name="Du C.H."/>
            <person name="Zhou Y.H."/>
            <person name="Cheng J.X."/>
            <person name="Dai P.F."/>
            <person name="Guo W.B."/>
            <person name="Han X.H."/>
            <person name="Huang E.J."/>
            <person name="Li L.F."/>
            <person name="Wei W."/>
            <person name="Gao Y.C."/>
            <person name="Liu J.Z."/>
            <person name="Shao H.Z."/>
            <person name="Wang X."/>
            <person name="Wang C.C."/>
            <person name="Yang T.C."/>
            <person name="Huo Q.B."/>
            <person name="Li W."/>
            <person name="Chen H.Y."/>
            <person name="Chen S.E."/>
            <person name="Zhou L.G."/>
            <person name="Ni X.B."/>
            <person name="Tian J.H."/>
            <person name="Sheng Y."/>
            <person name="Liu T."/>
            <person name="Pan Y.S."/>
            <person name="Xia L.Y."/>
            <person name="Li J."/>
            <person name="Zhao F."/>
            <person name="Cao W.C."/>
        </authorList>
    </citation>
    <scope>NUCLEOTIDE SEQUENCE [LARGE SCALE GENOMIC DNA]</scope>
    <source>
        <strain evidence="1">HaeL-2018</strain>
    </source>
</reference>
<accession>A0A9J6GQJ6</accession>